<evidence type="ECO:0000313" key="1">
    <source>
        <dbReference type="EMBL" id="SUP59573.1"/>
    </source>
</evidence>
<dbReference type="AlphaFoldDB" id="A0A380P2Z6"/>
<sequence length="60" mass="6869">MTKEPIAGTGGLWGKKGTDGYWVQWYEGDPNDKSTWKKVGGLLKDGDWQVSRLLLMVRWK</sequence>
<gene>
    <name evidence="1" type="ORF">NCTC13645_01831</name>
</gene>
<dbReference type="Proteomes" id="UP000254621">
    <property type="component" value="Unassembled WGS sequence"/>
</dbReference>
<protein>
    <submittedName>
        <fullName evidence="1">Uncharacterized protein</fullName>
    </submittedName>
</protein>
<organism evidence="1 2">
    <name type="scientific">Weissella viridescens</name>
    <name type="common">Lactobacillus viridescens</name>
    <dbReference type="NCBI Taxonomy" id="1629"/>
    <lineage>
        <taxon>Bacteria</taxon>
        <taxon>Bacillati</taxon>
        <taxon>Bacillota</taxon>
        <taxon>Bacilli</taxon>
        <taxon>Lactobacillales</taxon>
        <taxon>Lactobacillaceae</taxon>
        <taxon>Weissella</taxon>
    </lineage>
</organism>
<evidence type="ECO:0000313" key="2">
    <source>
        <dbReference type="Proteomes" id="UP000254621"/>
    </source>
</evidence>
<accession>A0A380P2Z6</accession>
<reference evidence="1 2" key="1">
    <citation type="submission" date="2018-06" db="EMBL/GenBank/DDBJ databases">
        <authorList>
            <consortium name="Pathogen Informatics"/>
            <person name="Doyle S."/>
        </authorList>
    </citation>
    <scope>NUCLEOTIDE SEQUENCE [LARGE SCALE GENOMIC DNA]</scope>
    <source>
        <strain evidence="1 2">NCTC13645</strain>
    </source>
</reference>
<name>A0A380P2Z6_WEIVI</name>
<dbReference type="EMBL" id="UHIV01000004">
    <property type="protein sequence ID" value="SUP59573.1"/>
    <property type="molecule type" value="Genomic_DNA"/>
</dbReference>
<proteinExistence type="predicted"/>